<sequence>MSRPTAKPVVDWPAAAELAARLTPAGPRASRGVLDDLVGGLREAASEAVPHVLATTRMEPVGGVRTVVGGPQDGAAVLGPVAVVDRATWALANTQVMEAMTAPVAQALGDEAAPTSAASRLGGAAEVGALLGLLSTRVLGQFDPYSALATEGAGPGRLLLVAPNVLQVERALDVVPRDFRLWVCLHEQTHALQFAAAPWLAEHLRGRVGALLHDVTRSTVDFSRAPLGTKLAAAGRTVYDVVAGVVKGDGVAPFDRVMTPDQKAELAEITAVMALLEGHADVMMDAVGPRVVRTVRQIRSRFERRRDGEGSPGLDVVLRRLLGMDAKLAQYRDGAAFVRAVEEQVGRDGLNAVWSGPQALPTAAEIGDARAWVRRVHG</sequence>
<dbReference type="RefSeq" id="WP_111252188.1">
    <property type="nucleotide sequence ID" value="NZ_QKWH01000019.1"/>
</dbReference>
<name>A0A2W5WLM6_9MICO</name>
<dbReference type="PANTHER" id="PTHR39420">
    <property type="match status" value="1"/>
</dbReference>
<organism evidence="1 2">
    <name type="scientific">Xylanimonas oleitrophica</name>
    <dbReference type="NCBI Taxonomy" id="2607479"/>
    <lineage>
        <taxon>Bacteria</taxon>
        <taxon>Bacillati</taxon>
        <taxon>Actinomycetota</taxon>
        <taxon>Actinomycetes</taxon>
        <taxon>Micrococcales</taxon>
        <taxon>Promicromonosporaceae</taxon>
        <taxon>Xylanimonas</taxon>
    </lineage>
</organism>
<dbReference type="InterPro" id="IPR018766">
    <property type="entry name" value="Zinicin_2"/>
</dbReference>
<dbReference type="Gene3D" id="1.20.150.30">
    <property type="entry name" value="Zincin-like metallopeptidase, N-terminal domain"/>
    <property type="match status" value="1"/>
</dbReference>
<evidence type="ECO:0008006" key="3">
    <source>
        <dbReference type="Google" id="ProtNLM"/>
    </source>
</evidence>
<dbReference type="Proteomes" id="UP000248783">
    <property type="component" value="Unassembled WGS sequence"/>
</dbReference>
<gene>
    <name evidence="1" type="ORF">DNL40_15585</name>
</gene>
<evidence type="ECO:0000313" key="2">
    <source>
        <dbReference type="Proteomes" id="UP000248783"/>
    </source>
</evidence>
<keyword evidence="2" id="KW-1185">Reference proteome</keyword>
<reference evidence="1 2" key="1">
    <citation type="submission" date="2018-06" db="EMBL/GenBank/DDBJ databases">
        <title>Whole genome sequencing of a novel hydrocarbon degrading bacterial strain, PW21 isolated from oil contaminated produced water sample.</title>
        <authorList>
            <person name="Nagkirti P."/>
            <person name="Shaikh A."/>
            <person name="Gowdaman V."/>
            <person name="Engineer A.E."/>
            <person name="Dagar S."/>
            <person name="Dhakephalkar P.K."/>
        </authorList>
    </citation>
    <scope>NUCLEOTIDE SEQUENCE [LARGE SCALE GENOMIC DNA]</scope>
    <source>
        <strain evidence="1 2">PW21</strain>
    </source>
</reference>
<protein>
    <recommendedName>
        <fullName evidence="3">Hydrolase</fullName>
    </recommendedName>
</protein>
<dbReference type="AlphaFoldDB" id="A0A2W5WLM6"/>
<evidence type="ECO:0000313" key="1">
    <source>
        <dbReference type="EMBL" id="PZR51593.1"/>
    </source>
</evidence>
<proteinExistence type="predicted"/>
<dbReference type="InterPro" id="IPR042271">
    <property type="entry name" value="Zinicin_2_N"/>
</dbReference>
<dbReference type="Pfam" id="PF10103">
    <property type="entry name" value="Zincin_2"/>
    <property type="match status" value="1"/>
</dbReference>
<comment type="caution">
    <text evidence="1">The sequence shown here is derived from an EMBL/GenBank/DDBJ whole genome shotgun (WGS) entry which is preliminary data.</text>
</comment>
<dbReference type="NCBIfam" id="TIGR03883">
    <property type="entry name" value="DUF2342_F420"/>
    <property type="match status" value="1"/>
</dbReference>
<dbReference type="InterPro" id="IPR022454">
    <property type="entry name" value="CHP03883_F420-assoc"/>
</dbReference>
<dbReference type="NCBIfam" id="TIGR03624">
    <property type="entry name" value="putative hydrolase"/>
    <property type="match status" value="1"/>
</dbReference>
<dbReference type="EMBL" id="QKWH01000019">
    <property type="protein sequence ID" value="PZR51593.1"/>
    <property type="molecule type" value="Genomic_DNA"/>
</dbReference>
<dbReference type="SUPFAM" id="SSF55486">
    <property type="entry name" value="Metalloproteases ('zincins'), catalytic domain"/>
    <property type="match status" value="1"/>
</dbReference>
<accession>A0A2W5WLM6</accession>
<dbReference type="PANTHER" id="PTHR39420:SF1">
    <property type="entry name" value="HYDROLASE"/>
    <property type="match status" value="1"/>
</dbReference>